<protein>
    <submittedName>
        <fullName evidence="1">Uncharacterized protein</fullName>
    </submittedName>
</protein>
<sequence length="270" mass="29824">MEASACTGLPTDAELVAPDDYGVIVIDGGALSHSLPGTIVQGKTFAEYFTKVFCPRIQHESKRAARVDIVWDQYRSMSIKAATREKRGKGTQQRVSGSAKVPGNWHNFLSNAENKKELFSFQSTSIVQKSFQDGKQVYVTSGDQILNAGNGPPMGRCNHEEADTRVLVHLLHALQYSSQGMVYTGDTDIVVILLCNFHHIKVENPESEIWISFKTGKTVNMIALTNIASILGVTMCKALALFHEFTGSESTSAFKYKGKRNCFKRKDEVP</sequence>
<dbReference type="EMBL" id="VSRR010020569">
    <property type="protein sequence ID" value="MPC63249.1"/>
    <property type="molecule type" value="Genomic_DNA"/>
</dbReference>
<proteinExistence type="predicted"/>
<evidence type="ECO:0000313" key="1">
    <source>
        <dbReference type="EMBL" id="MPC63249.1"/>
    </source>
</evidence>
<comment type="caution">
    <text evidence="1">The sequence shown here is derived from an EMBL/GenBank/DDBJ whole genome shotgun (WGS) entry which is preliminary data.</text>
</comment>
<keyword evidence="2" id="KW-1185">Reference proteome</keyword>
<dbReference type="PANTHER" id="PTHR46704:SF1">
    <property type="entry name" value="TELOMERE LENGTH REGULATION PROTEIN TEL2 HOMOLOG"/>
    <property type="match status" value="1"/>
</dbReference>
<name>A0A5B7H029_PORTR</name>
<organism evidence="1 2">
    <name type="scientific">Portunus trituberculatus</name>
    <name type="common">Swimming crab</name>
    <name type="synonym">Neptunus trituberculatus</name>
    <dbReference type="NCBI Taxonomy" id="210409"/>
    <lineage>
        <taxon>Eukaryota</taxon>
        <taxon>Metazoa</taxon>
        <taxon>Ecdysozoa</taxon>
        <taxon>Arthropoda</taxon>
        <taxon>Crustacea</taxon>
        <taxon>Multicrustacea</taxon>
        <taxon>Malacostraca</taxon>
        <taxon>Eumalacostraca</taxon>
        <taxon>Eucarida</taxon>
        <taxon>Decapoda</taxon>
        <taxon>Pleocyemata</taxon>
        <taxon>Brachyura</taxon>
        <taxon>Eubrachyura</taxon>
        <taxon>Portunoidea</taxon>
        <taxon>Portunidae</taxon>
        <taxon>Portuninae</taxon>
        <taxon>Portunus</taxon>
    </lineage>
</organism>
<evidence type="ECO:0000313" key="2">
    <source>
        <dbReference type="Proteomes" id="UP000324222"/>
    </source>
</evidence>
<accession>A0A5B7H029</accession>
<dbReference type="AlphaFoldDB" id="A0A5B7H029"/>
<dbReference type="OrthoDB" id="5949854at2759"/>
<reference evidence="1 2" key="1">
    <citation type="submission" date="2019-05" db="EMBL/GenBank/DDBJ databases">
        <title>Another draft genome of Portunus trituberculatus and its Hox gene families provides insights of decapod evolution.</title>
        <authorList>
            <person name="Jeong J.-H."/>
            <person name="Song I."/>
            <person name="Kim S."/>
            <person name="Choi T."/>
            <person name="Kim D."/>
            <person name="Ryu S."/>
            <person name="Kim W."/>
        </authorList>
    </citation>
    <scope>NUCLEOTIDE SEQUENCE [LARGE SCALE GENOMIC DNA]</scope>
    <source>
        <tissue evidence="1">Muscle</tissue>
    </source>
</reference>
<gene>
    <name evidence="1" type="ORF">E2C01_057344</name>
</gene>
<dbReference type="Proteomes" id="UP000324222">
    <property type="component" value="Unassembled WGS sequence"/>
</dbReference>
<dbReference type="PANTHER" id="PTHR46704">
    <property type="entry name" value="CXC DOMAIN-CONTAINING PROTEIN-RELATED"/>
    <property type="match status" value="1"/>
</dbReference>